<keyword evidence="2 9" id="KW-0813">Transport</keyword>
<accession>A0A420ZDZ9</accession>
<dbReference type="AlphaFoldDB" id="A0A420ZDZ9"/>
<comment type="subcellular location">
    <subcellularLocation>
        <location evidence="9">Cell membrane</location>
        <topology evidence="9">Single-pass membrane protein</topology>
    </subcellularLocation>
    <subcellularLocation>
        <location evidence="1">Membrane</location>
    </subcellularLocation>
</comment>
<sequence>MPELRSVKNQGLSALAGHRNSQNDKIGIRNQESMKAIIKFIQEARTELAKVSWPDRKTVINLTLTVIGVSLVFAVFIASVDYVFTEGIKLLTNFAPATSSSGITAEPIDLDVDNIEVETPEDNIQVETE</sequence>
<dbReference type="HAMAP" id="MF_00422">
    <property type="entry name" value="SecE"/>
    <property type="match status" value="1"/>
</dbReference>
<organism evidence="10 11">
    <name type="scientific">candidate division Kazan bacterium</name>
    <dbReference type="NCBI Taxonomy" id="2202143"/>
    <lineage>
        <taxon>Bacteria</taxon>
        <taxon>Bacteria division Kazan-3B-28</taxon>
    </lineage>
</organism>
<keyword evidence="5 9" id="KW-0653">Protein transport</keyword>
<dbReference type="InterPro" id="IPR038379">
    <property type="entry name" value="SecE_sf"/>
</dbReference>
<dbReference type="Gene3D" id="1.20.5.1030">
    <property type="entry name" value="Preprotein translocase secy subunit"/>
    <property type="match status" value="1"/>
</dbReference>
<dbReference type="PANTHER" id="PTHR33910:SF1">
    <property type="entry name" value="PROTEIN TRANSLOCASE SUBUNIT SECE"/>
    <property type="match status" value="1"/>
</dbReference>
<comment type="caution">
    <text evidence="10">The sequence shown here is derived from an EMBL/GenBank/DDBJ whole genome shotgun (WGS) entry which is preliminary data.</text>
</comment>
<dbReference type="GO" id="GO:0065002">
    <property type="term" value="P:intracellular protein transmembrane transport"/>
    <property type="evidence" value="ECO:0007669"/>
    <property type="project" value="UniProtKB-UniRule"/>
</dbReference>
<evidence type="ECO:0000256" key="6">
    <source>
        <dbReference type="ARBA" id="ARBA00022989"/>
    </source>
</evidence>
<dbReference type="GO" id="GO:0043952">
    <property type="term" value="P:protein transport by the Sec complex"/>
    <property type="evidence" value="ECO:0007669"/>
    <property type="project" value="UniProtKB-UniRule"/>
</dbReference>
<reference evidence="10 11" key="1">
    <citation type="submission" date="2018-06" db="EMBL/GenBank/DDBJ databases">
        <title>Extensive metabolic versatility and redundancy in microbially diverse, dynamic hydrothermal sediments.</title>
        <authorList>
            <person name="Dombrowski N."/>
            <person name="Teske A."/>
            <person name="Baker B.J."/>
        </authorList>
    </citation>
    <scope>NUCLEOTIDE SEQUENCE [LARGE SCALE GENOMIC DNA]</scope>
    <source>
        <strain evidence="10">B79_G16</strain>
    </source>
</reference>
<evidence type="ECO:0000313" key="11">
    <source>
        <dbReference type="Proteomes" id="UP000281261"/>
    </source>
</evidence>
<dbReference type="Proteomes" id="UP000281261">
    <property type="component" value="Unassembled WGS sequence"/>
</dbReference>
<name>A0A420ZDZ9_UNCK3</name>
<dbReference type="InterPro" id="IPR001901">
    <property type="entry name" value="Translocase_SecE/Sec61-g"/>
</dbReference>
<proteinExistence type="inferred from homology"/>
<dbReference type="GO" id="GO:0006605">
    <property type="term" value="P:protein targeting"/>
    <property type="evidence" value="ECO:0007669"/>
    <property type="project" value="UniProtKB-UniRule"/>
</dbReference>
<evidence type="ECO:0000256" key="5">
    <source>
        <dbReference type="ARBA" id="ARBA00022927"/>
    </source>
</evidence>
<keyword evidence="7 9" id="KW-0811">Translocation</keyword>
<comment type="similarity">
    <text evidence="9">Belongs to the SecE/SEC61-gamma family.</text>
</comment>
<dbReference type="NCBIfam" id="TIGR00964">
    <property type="entry name" value="secE_bact"/>
    <property type="match status" value="1"/>
</dbReference>
<dbReference type="Pfam" id="PF00584">
    <property type="entry name" value="SecE"/>
    <property type="match status" value="1"/>
</dbReference>
<evidence type="ECO:0000256" key="9">
    <source>
        <dbReference type="HAMAP-Rule" id="MF_00422"/>
    </source>
</evidence>
<evidence type="ECO:0000256" key="3">
    <source>
        <dbReference type="ARBA" id="ARBA00022475"/>
    </source>
</evidence>
<evidence type="ECO:0000256" key="7">
    <source>
        <dbReference type="ARBA" id="ARBA00023010"/>
    </source>
</evidence>
<evidence type="ECO:0000313" key="10">
    <source>
        <dbReference type="EMBL" id="RLC37896.1"/>
    </source>
</evidence>
<keyword evidence="8 9" id="KW-0472">Membrane</keyword>
<evidence type="ECO:0000256" key="4">
    <source>
        <dbReference type="ARBA" id="ARBA00022692"/>
    </source>
</evidence>
<feature type="transmembrane region" description="Helical" evidence="9">
    <location>
        <begin position="59"/>
        <end position="84"/>
    </location>
</feature>
<dbReference type="EMBL" id="QMNG01000001">
    <property type="protein sequence ID" value="RLC37896.1"/>
    <property type="molecule type" value="Genomic_DNA"/>
</dbReference>
<dbReference type="GO" id="GO:0008320">
    <property type="term" value="F:protein transmembrane transporter activity"/>
    <property type="evidence" value="ECO:0007669"/>
    <property type="project" value="UniProtKB-UniRule"/>
</dbReference>
<gene>
    <name evidence="9 10" type="primary">secE</name>
    <name evidence="10" type="ORF">DRH29_00580</name>
</gene>
<evidence type="ECO:0000256" key="8">
    <source>
        <dbReference type="ARBA" id="ARBA00023136"/>
    </source>
</evidence>
<keyword evidence="3 9" id="KW-1003">Cell membrane</keyword>
<dbReference type="InterPro" id="IPR005807">
    <property type="entry name" value="SecE_bac"/>
</dbReference>
<keyword evidence="6 9" id="KW-1133">Transmembrane helix</keyword>
<comment type="subunit">
    <text evidence="9">Component of the Sec protein translocase complex. Heterotrimer consisting of SecY, SecE and SecG subunits. The heterotrimers can form oligomers, although 1 heterotrimer is thought to be able to translocate proteins. Interacts with the ribosome. Interacts with SecDF, and other proteins may be involved. Interacts with SecA.</text>
</comment>
<comment type="function">
    <text evidence="9">Essential subunit of the Sec protein translocation channel SecYEG. Clamps together the 2 halves of SecY. May contact the channel plug during translocation.</text>
</comment>
<dbReference type="PANTHER" id="PTHR33910">
    <property type="entry name" value="PROTEIN TRANSLOCASE SUBUNIT SECE"/>
    <property type="match status" value="1"/>
</dbReference>
<protein>
    <recommendedName>
        <fullName evidence="9">Protein translocase subunit SecE</fullName>
    </recommendedName>
</protein>
<evidence type="ECO:0000256" key="1">
    <source>
        <dbReference type="ARBA" id="ARBA00004370"/>
    </source>
</evidence>
<keyword evidence="4 9" id="KW-0812">Transmembrane</keyword>
<dbReference type="GO" id="GO:0009306">
    <property type="term" value="P:protein secretion"/>
    <property type="evidence" value="ECO:0007669"/>
    <property type="project" value="UniProtKB-UniRule"/>
</dbReference>
<dbReference type="GO" id="GO:0005886">
    <property type="term" value="C:plasma membrane"/>
    <property type="evidence" value="ECO:0007669"/>
    <property type="project" value="UniProtKB-SubCell"/>
</dbReference>
<evidence type="ECO:0000256" key="2">
    <source>
        <dbReference type="ARBA" id="ARBA00022448"/>
    </source>
</evidence>